<comment type="subcellular location">
    <subcellularLocation>
        <location evidence="1">Cell envelope</location>
    </subcellularLocation>
</comment>
<keyword evidence="2" id="KW-0201">Cytochrome c-type biogenesis</keyword>
<dbReference type="PROSITE" id="PS00194">
    <property type="entry name" value="THIOREDOXIN_1"/>
    <property type="match status" value="1"/>
</dbReference>
<evidence type="ECO:0000259" key="6">
    <source>
        <dbReference type="PROSITE" id="PS51352"/>
    </source>
</evidence>
<keyword evidence="4" id="KW-1015">Disulfide bond</keyword>
<gene>
    <name evidence="7" type="primary">resA</name>
    <name evidence="7" type="ORF">P9271_05395</name>
</gene>
<evidence type="ECO:0000256" key="5">
    <source>
        <dbReference type="ARBA" id="ARBA00023284"/>
    </source>
</evidence>
<dbReference type="NCBIfam" id="NF002854">
    <property type="entry name" value="PRK03147.1"/>
    <property type="match status" value="1"/>
</dbReference>
<evidence type="ECO:0000256" key="1">
    <source>
        <dbReference type="ARBA" id="ARBA00004196"/>
    </source>
</evidence>
<dbReference type="CDD" id="cd02966">
    <property type="entry name" value="TlpA_like_family"/>
    <property type="match status" value="1"/>
</dbReference>
<dbReference type="InterPro" id="IPR000866">
    <property type="entry name" value="AhpC/TSA"/>
</dbReference>
<proteinExistence type="predicted"/>
<dbReference type="InterPro" id="IPR017937">
    <property type="entry name" value="Thioredoxin_CS"/>
</dbReference>
<keyword evidence="3" id="KW-0735">Signal-anchor</keyword>
<feature type="domain" description="Thioredoxin" evidence="6">
    <location>
        <begin position="35"/>
        <end position="173"/>
    </location>
</feature>
<dbReference type="InterPro" id="IPR013766">
    <property type="entry name" value="Thioredoxin_domain"/>
</dbReference>
<name>A0ABU6NWW8_9BACI</name>
<keyword evidence="3" id="KW-0812">Transmembrane</keyword>
<keyword evidence="5" id="KW-0676">Redox-active center</keyword>
<dbReference type="PROSITE" id="PS51352">
    <property type="entry name" value="THIOREDOXIN_2"/>
    <property type="match status" value="1"/>
</dbReference>
<dbReference type="Gene3D" id="3.40.30.10">
    <property type="entry name" value="Glutaredoxin"/>
    <property type="match status" value="1"/>
</dbReference>
<dbReference type="InterPro" id="IPR050553">
    <property type="entry name" value="Thioredoxin_ResA/DsbE_sf"/>
</dbReference>
<dbReference type="PANTHER" id="PTHR42852">
    <property type="entry name" value="THIOL:DISULFIDE INTERCHANGE PROTEIN DSBE"/>
    <property type="match status" value="1"/>
</dbReference>
<evidence type="ECO:0000256" key="3">
    <source>
        <dbReference type="ARBA" id="ARBA00022968"/>
    </source>
</evidence>
<dbReference type="InterPro" id="IPR036249">
    <property type="entry name" value="Thioredoxin-like_sf"/>
</dbReference>
<dbReference type="RefSeq" id="WP_066226266.1">
    <property type="nucleotide sequence ID" value="NZ_JARTFQ010000005.1"/>
</dbReference>
<dbReference type="SUPFAM" id="SSF52833">
    <property type="entry name" value="Thioredoxin-like"/>
    <property type="match status" value="1"/>
</dbReference>
<organism evidence="7 8">
    <name type="scientific">Metabacillus fastidiosus</name>
    <dbReference type="NCBI Taxonomy" id="1458"/>
    <lineage>
        <taxon>Bacteria</taxon>
        <taxon>Bacillati</taxon>
        <taxon>Bacillota</taxon>
        <taxon>Bacilli</taxon>
        <taxon>Bacillales</taxon>
        <taxon>Bacillaceae</taxon>
        <taxon>Metabacillus</taxon>
    </lineage>
</organism>
<dbReference type="EMBL" id="JARTFS010000005">
    <property type="protein sequence ID" value="MED4400764.1"/>
    <property type="molecule type" value="Genomic_DNA"/>
</dbReference>
<evidence type="ECO:0000256" key="4">
    <source>
        <dbReference type="ARBA" id="ARBA00023157"/>
    </source>
</evidence>
<dbReference type="PANTHER" id="PTHR42852:SF6">
    <property type="entry name" value="THIOL:DISULFIDE INTERCHANGE PROTEIN DSBE"/>
    <property type="match status" value="1"/>
</dbReference>
<dbReference type="Proteomes" id="UP001342826">
    <property type="component" value="Unassembled WGS sequence"/>
</dbReference>
<evidence type="ECO:0000313" key="8">
    <source>
        <dbReference type="Proteomes" id="UP001342826"/>
    </source>
</evidence>
<dbReference type="Pfam" id="PF00578">
    <property type="entry name" value="AhpC-TSA"/>
    <property type="match status" value="1"/>
</dbReference>
<keyword evidence="8" id="KW-1185">Reference proteome</keyword>
<protein>
    <submittedName>
        <fullName evidence="7">Thiol-disulfide oxidoreductase ResA</fullName>
    </submittedName>
</protein>
<evidence type="ECO:0000256" key="2">
    <source>
        <dbReference type="ARBA" id="ARBA00022748"/>
    </source>
</evidence>
<evidence type="ECO:0000313" key="7">
    <source>
        <dbReference type="EMBL" id="MED4400764.1"/>
    </source>
</evidence>
<accession>A0ABU6NWW8</accession>
<reference evidence="7 8" key="1">
    <citation type="submission" date="2023-03" db="EMBL/GenBank/DDBJ databases">
        <title>Bacillus Genome Sequencing.</title>
        <authorList>
            <person name="Dunlap C."/>
        </authorList>
    </citation>
    <scope>NUCLEOTIDE SEQUENCE [LARGE SCALE GENOMIC DNA]</scope>
    <source>
        <strain evidence="7 8">NRS-1717</strain>
    </source>
</reference>
<dbReference type="GeneID" id="301139993"/>
<comment type="caution">
    <text evidence="7">The sequence shown here is derived from an EMBL/GenBank/DDBJ whole genome shotgun (WGS) entry which is preliminary data.</text>
</comment>
<sequence>MKKNRLLVRTVILVILIGALGYTLYINFFANKELVKPGDQAPDFILTDLEGNKHKLSDYKGKGVFLNFWGTWCAPCEYEMPYMENQYKYYKDKGVVVLAVNIGESDIAVQNFVNKHELTFPILLDKDGQVKDAYGVKPLPTTFLIDKEGKVVEIQTRSMTERMVRDYMEKIKP</sequence>